<gene>
    <name evidence="6 9" type="primary">nusB</name>
    <name evidence="8" type="ORF">ACGTZG_04265</name>
    <name evidence="9" type="ORF">HF872_02570</name>
</gene>
<evidence type="ECO:0000313" key="10">
    <source>
        <dbReference type="Proteomes" id="UP000591071"/>
    </source>
</evidence>
<dbReference type="NCBIfam" id="TIGR01951">
    <property type="entry name" value="nusB"/>
    <property type="match status" value="1"/>
</dbReference>
<comment type="function">
    <text evidence="6">Involved in transcription antitermination. Required for transcription of ribosomal RNA (rRNA) genes. Binds specifically to the boxA antiterminator sequence of the ribosomal RNA (rrn) operons.</text>
</comment>
<evidence type="ECO:0000256" key="4">
    <source>
        <dbReference type="ARBA" id="ARBA00023015"/>
    </source>
</evidence>
<proteinExistence type="inferred from homology"/>
<comment type="similarity">
    <text evidence="1 6">Belongs to the NusB family.</text>
</comment>
<keyword evidence="3 6" id="KW-0694">RNA-binding</keyword>
<dbReference type="GO" id="GO:0031564">
    <property type="term" value="P:transcription antitermination"/>
    <property type="evidence" value="ECO:0007669"/>
    <property type="project" value="UniProtKB-KW"/>
</dbReference>
<evidence type="ECO:0000256" key="3">
    <source>
        <dbReference type="ARBA" id="ARBA00022884"/>
    </source>
</evidence>
<keyword evidence="11" id="KW-1185">Reference proteome</keyword>
<dbReference type="EMBL" id="JBIEKR010000003">
    <property type="protein sequence ID" value="MFG6272396.1"/>
    <property type="molecule type" value="Genomic_DNA"/>
</dbReference>
<dbReference type="InterPro" id="IPR011605">
    <property type="entry name" value="NusB_fam"/>
</dbReference>
<evidence type="ECO:0000256" key="6">
    <source>
        <dbReference type="HAMAP-Rule" id="MF_00073"/>
    </source>
</evidence>
<evidence type="ECO:0000256" key="5">
    <source>
        <dbReference type="ARBA" id="ARBA00023163"/>
    </source>
</evidence>
<evidence type="ECO:0000256" key="2">
    <source>
        <dbReference type="ARBA" id="ARBA00022814"/>
    </source>
</evidence>
<name>A0A848BW80_9FIRM</name>
<dbReference type="HAMAP" id="MF_00073">
    <property type="entry name" value="NusB"/>
    <property type="match status" value="1"/>
</dbReference>
<dbReference type="Proteomes" id="UP001605989">
    <property type="component" value="Unassembled WGS sequence"/>
</dbReference>
<keyword evidence="4 6" id="KW-0805">Transcription regulation</keyword>
<dbReference type="GO" id="GO:0003723">
    <property type="term" value="F:RNA binding"/>
    <property type="evidence" value="ECO:0007669"/>
    <property type="project" value="UniProtKB-UniRule"/>
</dbReference>
<dbReference type="GO" id="GO:0005829">
    <property type="term" value="C:cytosol"/>
    <property type="evidence" value="ECO:0007669"/>
    <property type="project" value="TreeGrafter"/>
</dbReference>
<dbReference type="PANTHER" id="PTHR11078:SF3">
    <property type="entry name" value="ANTITERMINATION NUSB DOMAIN-CONTAINING PROTEIN"/>
    <property type="match status" value="1"/>
</dbReference>
<keyword evidence="5 6" id="KW-0804">Transcription</keyword>
<reference evidence="9 10" key="1">
    <citation type="submission" date="2020-04" db="EMBL/GenBank/DDBJ databases">
        <authorList>
            <person name="Hitch T.C.A."/>
            <person name="Wylensek D."/>
            <person name="Clavel T."/>
        </authorList>
    </citation>
    <scope>NUCLEOTIDE SEQUENCE [LARGE SCALE GENOMIC DNA]</scope>
    <source>
        <strain evidence="9 10">Oil-RF-744-FAT-WT-6-1</strain>
    </source>
</reference>
<accession>A0A848BW80</accession>
<evidence type="ECO:0000259" key="7">
    <source>
        <dbReference type="Pfam" id="PF01029"/>
    </source>
</evidence>
<evidence type="ECO:0000256" key="1">
    <source>
        <dbReference type="ARBA" id="ARBA00005952"/>
    </source>
</evidence>
<dbReference type="PANTHER" id="PTHR11078">
    <property type="entry name" value="N UTILIZATION SUBSTANCE PROTEIN B-RELATED"/>
    <property type="match status" value="1"/>
</dbReference>
<sequence>MSRHRARQKALEILFSREFHGKDDIQYQEDEILNSVNGTDDEDTPVVQDEENYCDYLVTTTTEHMNEFDQIIQSLAKGWDVSQMNRADKNVMRMALCELLYPKDVDMADAVILNEAIELAKEFSGHKSSRFVNGILGTYVRQRK</sequence>
<dbReference type="Pfam" id="PF01029">
    <property type="entry name" value="NusB"/>
    <property type="match status" value="1"/>
</dbReference>
<evidence type="ECO:0000313" key="8">
    <source>
        <dbReference type="EMBL" id="MFG6272396.1"/>
    </source>
</evidence>
<dbReference type="OrthoDB" id="9811381at2"/>
<comment type="caution">
    <text evidence="9">The sequence shown here is derived from an EMBL/GenBank/DDBJ whole genome shotgun (WGS) entry which is preliminary data.</text>
</comment>
<dbReference type="Gene3D" id="1.10.940.10">
    <property type="entry name" value="NusB-like"/>
    <property type="match status" value="1"/>
</dbReference>
<organism evidence="9 10">
    <name type="scientific">Megasphaera hexanoica</name>
    <dbReference type="NCBI Taxonomy" id="1675036"/>
    <lineage>
        <taxon>Bacteria</taxon>
        <taxon>Bacillati</taxon>
        <taxon>Bacillota</taxon>
        <taxon>Negativicutes</taxon>
        <taxon>Veillonellales</taxon>
        <taxon>Veillonellaceae</taxon>
        <taxon>Megasphaera</taxon>
    </lineage>
</organism>
<reference evidence="8 11" key="2">
    <citation type="submission" date="2024-10" db="EMBL/GenBank/DDBJ databases">
        <authorList>
            <person name="Sang B.-I."/>
            <person name="Prabhaharan D."/>
        </authorList>
    </citation>
    <scope>NUCLEOTIDE SEQUENCE [LARGE SCALE GENOMIC DNA]</scope>
    <source>
        <strain evidence="8 11">MH</strain>
    </source>
</reference>
<dbReference type="RefSeq" id="WP_059076005.1">
    <property type="nucleotide sequence ID" value="NZ_CP011940.1"/>
</dbReference>
<protein>
    <recommendedName>
        <fullName evidence="6">Transcription antitermination protein NusB</fullName>
    </recommendedName>
    <alternativeName>
        <fullName evidence="6">Antitermination factor NusB</fullName>
    </alternativeName>
</protein>
<dbReference type="InterPro" id="IPR006027">
    <property type="entry name" value="NusB_RsmB_TIM44"/>
</dbReference>
<dbReference type="InterPro" id="IPR035926">
    <property type="entry name" value="NusB-like_sf"/>
</dbReference>
<dbReference type="GO" id="GO:0006353">
    <property type="term" value="P:DNA-templated transcription termination"/>
    <property type="evidence" value="ECO:0007669"/>
    <property type="project" value="UniProtKB-UniRule"/>
</dbReference>
<dbReference type="KEGG" id="mhw:ACT01_07620"/>
<dbReference type="Proteomes" id="UP000591071">
    <property type="component" value="Unassembled WGS sequence"/>
</dbReference>
<feature type="domain" description="NusB/RsmB/TIM44" evidence="7">
    <location>
        <begin position="4"/>
        <end position="140"/>
    </location>
</feature>
<dbReference type="EMBL" id="JABAFG010000003">
    <property type="protein sequence ID" value="NME27516.1"/>
    <property type="molecule type" value="Genomic_DNA"/>
</dbReference>
<evidence type="ECO:0000313" key="11">
    <source>
        <dbReference type="Proteomes" id="UP001605989"/>
    </source>
</evidence>
<keyword evidence="2 6" id="KW-0889">Transcription antitermination</keyword>
<dbReference type="AlphaFoldDB" id="A0A848BW80"/>
<evidence type="ECO:0000313" key="9">
    <source>
        <dbReference type="EMBL" id="NME27516.1"/>
    </source>
</evidence>
<dbReference type="SUPFAM" id="SSF48013">
    <property type="entry name" value="NusB-like"/>
    <property type="match status" value="1"/>
</dbReference>